<dbReference type="AlphaFoldDB" id="A0A0A0LJX1"/>
<evidence type="ECO:0000313" key="2">
    <source>
        <dbReference type="EMBL" id="KGN60326.1"/>
    </source>
</evidence>
<keyword evidence="1" id="KW-0472">Membrane</keyword>
<feature type="transmembrane region" description="Helical" evidence="1">
    <location>
        <begin position="69"/>
        <end position="89"/>
    </location>
</feature>
<evidence type="ECO:0000256" key="1">
    <source>
        <dbReference type="SAM" id="Phobius"/>
    </source>
</evidence>
<reference evidence="2 3" key="4">
    <citation type="journal article" date="2011" name="BMC Genomics">
        <title>RNA-Seq improves annotation of protein-coding genes in the cucumber genome.</title>
        <authorList>
            <person name="Li Z."/>
            <person name="Zhang Z."/>
            <person name="Yan P."/>
            <person name="Huang S."/>
            <person name="Fei Z."/>
            <person name="Lin K."/>
        </authorList>
    </citation>
    <scope>NUCLEOTIDE SEQUENCE [LARGE SCALE GENOMIC DNA]</scope>
    <source>
        <strain evidence="3">cv. 9930</strain>
    </source>
</reference>
<reference evidence="2 3" key="1">
    <citation type="journal article" date="2009" name="Nat. Genet.">
        <title>The genome of the cucumber, Cucumis sativus L.</title>
        <authorList>
            <person name="Huang S."/>
            <person name="Li R."/>
            <person name="Zhang Z."/>
            <person name="Li L."/>
            <person name="Gu X."/>
            <person name="Fan W."/>
            <person name="Lucas W.J."/>
            <person name="Wang X."/>
            <person name="Xie B."/>
            <person name="Ni P."/>
            <person name="Ren Y."/>
            <person name="Zhu H."/>
            <person name="Li J."/>
            <person name="Lin K."/>
            <person name="Jin W."/>
            <person name="Fei Z."/>
            <person name="Li G."/>
            <person name="Staub J."/>
            <person name="Kilian A."/>
            <person name="van der Vossen E.A."/>
            <person name="Wu Y."/>
            <person name="Guo J."/>
            <person name="He J."/>
            <person name="Jia Z."/>
            <person name="Ren Y."/>
            <person name="Tian G."/>
            <person name="Lu Y."/>
            <person name="Ruan J."/>
            <person name="Qian W."/>
            <person name="Wang M."/>
            <person name="Huang Q."/>
            <person name="Li B."/>
            <person name="Xuan Z."/>
            <person name="Cao J."/>
            <person name="Asan"/>
            <person name="Wu Z."/>
            <person name="Zhang J."/>
            <person name="Cai Q."/>
            <person name="Bai Y."/>
            <person name="Zhao B."/>
            <person name="Han Y."/>
            <person name="Li Y."/>
            <person name="Li X."/>
            <person name="Wang S."/>
            <person name="Shi Q."/>
            <person name="Liu S."/>
            <person name="Cho W.K."/>
            <person name="Kim J.Y."/>
            <person name="Xu Y."/>
            <person name="Heller-Uszynska K."/>
            <person name="Miao H."/>
            <person name="Cheng Z."/>
            <person name="Zhang S."/>
            <person name="Wu J."/>
            <person name="Yang Y."/>
            <person name="Kang H."/>
            <person name="Li M."/>
            <person name="Liang H."/>
            <person name="Ren X."/>
            <person name="Shi Z."/>
            <person name="Wen M."/>
            <person name="Jian M."/>
            <person name="Yang H."/>
            <person name="Zhang G."/>
            <person name="Yang Z."/>
            <person name="Chen R."/>
            <person name="Liu S."/>
            <person name="Li J."/>
            <person name="Ma L."/>
            <person name="Liu H."/>
            <person name="Zhou Y."/>
            <person name="Zhao J."/>
            <person name="Fang X."/>
            <person name="Li G."/>
            <person name="Fang L."/>
            <person name="Li Y."/>
            <person name="Liu D."/>
            <person name="Zheng H."/>
            <person name="Zhang Y."/>
            <person name="Qin N."/>
            <person name="Li Z."/>
            <person name="Yang G."/>
            <person name="Yang S."/>
            <person name="Bolund L."/>
            <person name="Kristiansen K."/>
            <person name="Zheng H."/>
            <person name="Li S."/>
            <person name="Zhang X."/>
            <person name="Yang H."/>
            <person name="Wang J."/>
            <person name="Sun R."/>
            <person name="Zhang B."/>
            <person name="Jiang S."/>
            <person name="Wang J."/>
            <person name="Du Y."/>
            <person name="Li S."/>
        </authorList>
    </citation>
    <scope>NUCLEOTIDE SEQUENCE [LARGE SCALE GENOMIC DNA]</scope>
    <source>
        <strain evidence="3">cv. 9930</strain>
    </source>
</reference>
<dbReference type="Proteomes" id="UP000029981">
    <property type="component" value="Chromosome 3"/>
</dbReference>
<dbReference type="Gramene" id="KGN60326">
    <property type="protein sequence ID" value="KGN60326"/>
    <property type="gene ID" value="Csa_3G895720"/>
</dbReference>
<reference evidence="2 3" key="3">
    <citation type="journal article" date="2010" name="BMC Genomics">
        <title>Transcriptome sequencing and comparative analysis of cucumber flowers with different sex types.</title>
        <authorList>
            <person name="Guo S."/>
            <person name="Zheng Y."/>
            <person name="Joung J.G."/>
            <person name="Liu S."/>
            <person name="Zhang Z."/>
            <person name="Crasta O.R."/>
            <person name="Sobral B.W."/>
            <person name="Xu Y."/>
            <person name="Huang S."/>
            <person name="Fei Z."/>
        </authorList>
    </citation>
    <scope>NUCLEOTIDE SEQUENCE [LARGE SCALE GENOMIC DNA]</scope>
    <source>
        <strain evidence="3">cv. 9930</strain>
    </source>
</reference>
<name>A0A0A0LJX1_CUCSA</name>
<dbReference type="OMA" id="VTVSKPW"/>
<keyword evidence="3" id="KW-1185">Reference proteome</keyword>
<reference evidence="2 3" key="2">
    <citation type="journal article" date="2009" name="PLoS ONE">
        <title>An integrated genetic and cytogenetic map of the cucumber genome.</title>
        <authorList>
            <person name="Ren Y."/>
            <person name="Zhang Z."/>
            <person name="Liu J."/>
            <person name="Staub J.E."/>
            <person name="Han Y."/>
            <person name="Cheng Z."/>
            <person name="Li X."/>
            <person name="Lu J."/>
            <person name="Miao H."/>
            <person name="Kang H."/>
            <person name="Xie B."/>
            <person name="Gu X."/>
            <person name="Wang X."/>
            <person name="Du Y."/>
            <person name="Jin W."/>
            <person name="Huang S."/>
        </authorList>
    </citation>
    <scope>NUCLEOTIDE SEQUENCE [LARGE SCALE GENOMIC DNA]</scope>
    <source>
        <strain evidence="3">cv. 9930</strain>
    </source>
</reference>
<accession>A0A0A0LJX1</accession>
<sequence length="124" mass="14170">MVPNLDLLALACLYGSFIALILLLIIFFLLIVLFLSSSLALFSVFVSDLFDAYSVMSLYYEDVKAEIELGLSLIVFGVMGFGVDVVLYTKSLLRQQNLRLKNIRQQQMKFKENWRLGFGMLEEL</sequence>
<evidence type="ECO:0000313" key="3">
    <source>
        <dbReference type="Proteomes" id="UP000029981"/>
    </source>
</evidence>
<feature type="transmembrane region" description="Helical" evidence="1">
    <location>
        <begin position="7"/>
        <end position="35"/>
    </location>
</feature>
<proteinExistence type="predicted"/>
<dbReference type="EMBL" id="CM002924">
    <property type="protein sequence ID" value="KGN60326.1"/>
    <property type="molecule type" value="Genomic_DNA"/>
</dbReference>
<organism evidence="2 3">
    <name type="scientific">Cucumis sativus</name>
    <name type="common">Cucumber</name>
    <dbReference type="NCBI Taxonomy" id="3659"/>
    <lineage>
        <taxon>Eukaryota</taxon>
        <taxon>Viridiplantae</taxon>
        <taxon>Streptophyta</taxon>
        <taxon>Embryophyta</taxon>
        <taxon>Tracheophyta</taxon>
        <taxon>Spermatophyta</taxon>
        <taxon>Magnoliopsida</taxon>
        <taxon>eudicotyledons</taxon>
        <taxon>Gunneridae</taxon>
        <taxon>Pentapetalae</taxon>
        <taxon>rosids</taxon>
        <taxon>fabids</taxon>
        <taxon>Cucurbitales</taxon>
        <taxon>Cucurbitaceae</taxon>
        <taxon>Benincaseae</taxon>
        <taxon>Cucumis</taxon>
    </lineage>
</organism>
<protein>
    <submittedName>
        <fullName evidence="2">Uncharacterized protein</fullName>
    </submittedName>
</protein>
<gene>
    <name evidence="2" type="ORF">Csa_3G895720</name>
</gene>
<keyword evidence="1" id="KW-1133">Transmembrane helix</keyword>
<keyword evidence="1" id="KW-0812">Transmembrane</keyword>